<dbReference type="EMBL" id="JAVTTP010000001">
    <property type="protein sequence ID" value="MDT7828943.1"/>
    <property type="molecule type" value="Genomic_DNA"/>
</dbReference>
<name>A0ABU3L6G5_9FLAO</name>
<proteinExistence type="predicted"/>
<protein>
    <submittedName>
        <fullName evidence="1">Uncharacterized protein</fullName>
    </submittedName>
</protein>
<dbReference type="Proteomes" id="UP001250656">
    <property type="component" value="Unassembled WGS sequence"/>
</dbReference>
<dbReference type="PROSITE" id="PS51257">
    <property type="entry name" value="PROKAR_LIPOPROTEIN"/>
    <property type="match status" value="1"/>
</dbReference>
<keyword evidence="2" id="KW-1185">Reference proteome</keyword>
<gene>
    <name evidence="1" type="ORF">RQM65_09745</name>
</gene>
<dbReference type="RefSeq" id="WP_314014561.1">
    <property type="nucleotide sequence ID" value="NZ_JAVTTP010000001.1"/>
</dbReference>
<sequence>MGLFKRKDVLRIFSLYRSILHTSSLVGCRTPTKSSVQGCITGSMMERELWDIYRLAKIGTE</sequence>
<organism evidence="1 2">
    <name type="scientific">Pricia mediterranea</name>
    <dbReference type="NCBI Taxonomy" id="3076079"/>
    <lineage>
        <taxon>Bacteria</taxon>
        <taxon>Pseudomonadati</taxon>
        <taxon>Bacteroidota</taxon>
        <taxon>Flavobacteriia</taxon>
        <taxon>Flavobacteriales</taxon>
        <taxon>Flavobacteriaceae</taxon>
        <taxon>Pricia</taxon>
    </lineage>
</organism>
<evidence type="ECO:0000313" key="1">
    <source>
        <dbReference type="EMBL" id="MDT7828943.1"/>
    </source>
</evidence>
<evidence type="ECO:0000313" key="2">
    <source>
        <dbReference type="Proteomes" id="UP001250656"/>
    </source>
</evidence>
<reference evidence="1 2" key="1">
    <citation type="submission" date="2023-09" db="EMBL/GenBank/DDBJ databases">
        <title>Novel taxa isolated from Blanes Bay.</title>
        <authorList>
            <person name="Rey-Velasco X."/>
            <person name="Lucena T."/>
        </authorList>
    </citation>
    <scope>NUCLEOTIDE SEQUENCE [LARGE SCALE GENOMIC DNA]</scope>
    <source>
        <strain evidence="1 2">S334</strain>
    </source>
</reference>
<comment type="caution">
    <text evidence="1">The sequence shown here is derived from an EMBL/GenBank/DDBJ whole genome shotgun (WGS) entry which is preliminary data.</text>
</comment>
<accession>A0ABU3L6G5</accession>